<sequence>MRSVDVWIHQSDLYALYSTIFGEFLAFCLEYGARLVFSSNINHMGVRLFHPTIRAFTVTALRWLDMTRPQIYLSLQRGQVIFWVTMFGVLAAIANLNSCI</sequence>
<dbReference type="AlphaFoldDB" id="A0A450WB50"/>
<feature type="transmembrane region" description="Helical" evidence="1">
    <location>
        <begin position="14"/>
        <end position="33"/>
    </location>
</feature>
<keyword evidence="1" id="KW-0472">Membrane</keyword>
<organism evidence="2">
    <name type="scientific">Candidatus Kentrum sp. LFY</name>
    <dbReference type="NCBI Taxonomy" id="2126342"/>
    <lineage>
        <taxon>Bacteria</taxon>
        <taxon>Pseudomonadati</taxon>
        <taxon>Pseudomonadota</taxon>
        <taxon>Gammaproteobacteria</taxon>
        <taxon>Candidatus Kentrum</taxon>
    </lineage>
</organism>
<keyword evidence="1" id="KW-1133">Transmembrane helix</keyword>
<dbReference type="EMBL" id="CAADFN010000007">
    <property type="protein sequence ID" value="VFK14254.1"/>
    <property type="molecule type" value="Genomic_DNA"/>
</dbReference>
<reference evidence="2" key="1">
    <citation type="submission" date="2019-02" db="EMBL/GenBank/DDBJ databases">
        <authorList>
            <person name="Gruber-Vodicka R. H."/>
            <person name="Seah K. B. B."/>
        </authorList>
    </citation>
    <scope>NUCLEOTIDE SEQUENCE</scope>
    <source>
        <strain evidence="2">BECK_BY7</strain>
    </source>
</reference>
<name>A0A450WB50_9GAMM</name>
<gene>
    <name evidence="2" type="ORF">BECKLFY1418C_GA0070996_100725</name>
</gene>
<feature type="transmembrane region" description="Helical" evidence="1">
    <location>
        <begin position="80"/>
        <end position="97"/>
    </location>
</feature>
<evidence type="ECO:0000256" key="1">
    <source>
        <dbReference type="SAM" id="Phobius"/>
    </source>
</evidence>
<accession>A0A450WB50</accession>
<evidence type="ECO:0000313" key="2">
    <source>
        <dbReference type="EMBL" id="VFK14254.1"/>
    </source>
</evidence>
<protein>
    <submittedName>
        <fullName evidence="2">Uncharacterized protein</fullName>
    </submittedName>
</protein>
<keyword evidence="1" id="KW-0812">Transmembrane</keyword>
<proteinExistence type="predicted"/>